<accession>A0AAE2ZMP7</accession>
<dbReference type="EMBL" id="JAICBX010000002">
    <property type="protein sequence ID" value="MBW8637500.1"/>
    <property type="molecule type" value="Genomic_DNA"/>
</dbReference>
<keyword evidence="2" id="KW-1185">Reference proteome</keyword>
<organism evidence="1 2">
    <name type="scientific">Flavimaribacter sediminis</name>
    <dbReference type="NCBI Taxonomy" id="2865987"/>
    <lineage>
        <taxon>Bacteria</taxon>
        <taxon>Pseudomonadati</taxon>
        <taxon>Pseudomonadota</taxon>
        <taxon>Alphaproteobacteria</taxon>
        <taxon>Hyphomicrobiales</taxon>
        <taxon>Rhizobiaceae</taxon>
        <taxon>Flavimaribacter</taxon>
    </lineage>
</organism>
<gene>
    <name evidence="1" type="ORF">K1W69_09895</name>
</gene>
<dbReference type="Gene3D" id="1.10.640.10">
    <property type="entry name" value="Haem peroxidase domain superfamily, animal type"/>
    <property type="match status" value="1"/>
</dbReference>
<dbReference type="GO" id="GO:0020037">
    <property type="term" value="F:heme binding"/>
    <property type="evidence" value="ECO:0007669"/>
    <property type="project" value="InterPro"/>
</dbReference>
<proteinExistence type="predicted"/>
<dbReference type="RefSeq" id="WP_220228202.1">
    <property type="nucleotide sequence ID" value="NZ_JAICBX010000002.1"/>
</dbReference>
<dbReference type="GO" id="GO:0004601">
    <property type="term" value="F:peroxidase activity"/>
    <property type="evidence" value="ECO:0007669"/>
    <property type="project" value="InterPro"/>
</dbReference>
<name>A0AAE2ZMP7_9HYPH</name>
<evidence type="ECO:0000313" key="2">
    <source>
        <dbReference type="Proteomes" id="UP001196509"/>
    </source>
</evidence>
<protein>
    <recommendedName>
        <fullName evidence="3">Animal haem peroxidase</fullName>
    </recommendedName>
</protein>
<evidence type="ECO:0008006" key="3">
    <source>
        <dbReference type="Google" id="ProtNLM"/>
    </source>
</evidence>
<evidence type="ECO:0000313" key="1">
    <source>
        <dbReference type="EMBL" id="MBW8637500.1"/>
    </source>
</evidence>
<dbReference type="Proteomes" id="UP001196509">
    <property type="component" value="Unassembled WGS sequence"/>
</dbReference>
<dbReference type="SUPFAM" id="SSF48113">
    <property type="entry name" value="Heme-dependent peroxidases"/>
    <property type="match status" value="1"/>
</dbReference>
<reference evidence="1" key="1">
    <citation type="submission" date="2021-08" db="EMBL/GenBank/DDBJ databases">
        <title>Hoeflea bacterium WL0058 sp. nov., isolated from the sediment.</title>
        <authorList>
            <person name="Wang L."/>
            <person name="Zhang D."/>
        </authorList>
    </citation>
    <scope>NUCLEOTIDE SEQUENCE</scope>
    <source>
        <strain evidence="1">WL0058</strain>
    </source>
</reference>
<dbReference type="InterPro" id="IPR037120">
    <property type="entry name" value="Haem_peroxidase_sf_animal"/>
</dbReference>
<comment type="caution">
    <text evidence="1">The sequence shown here is derived from an EMBL/GenBank/DDBJ whole genome shotgun (WGS) entry which is preliminary data.</text>
</comment>
<dbReference type="AlphaFoldDB" id="A0AAE2ZMP7"/>
<sequence length="557" mass="61830">MKATCHGAGARFVARQSVGVRSASNSDPQTLDFDLTGINGPVVTDASDCDGEQHVSLTLRHDAEDGVSADYHADVGTFLTSHESKLAGCGFFHRLIPAIDDHLLPDEGALCALAAAMCSEKRSIEHSTIPAAYTYLGQFLAHDLSYTSFDSDPLNPVNYRTHAFDLDSIFDARPEGYPENGKAYQCRGGLGLGATSAGRFTDIPRDAEGVPLLPDERNDNNVIVSQLVASIIRFHHRICDIEPDEAAAKRLTRRHMQSVILHDYLERIIDRDVYHEVMTHGRGFLFADALPYPFRIPVEFSIGCFRFGHSMVRERYFLNGILSREPTRQVLAHTHLGRVIDRDRPFLQDRWVVDWSYLLDLDGSREPEYAEAIDAKLPVLFQELDRRWVYEMPRGQTSNTVPLSELTLKRGRSVGLSPAQDLVACVNTELAGHPLPAGGQRKRVDGIADLSDNAFGSALGDVLSRDDHRMAKATPLWFYTLAEAQRLGRDARDGSTRLGPLASRIIMETVHAAIQASPDSIIDDAQRVRFEPHPELVATRGNAFTLHDIFRNIGNLN</sequence>
<dbReference type="GO" id="GO:0006979">
    <property type="term" value="P:response to oxidative stress"/>
    <property type="evidence" value="ECO:0007669"/>
    <property type="project" value="InterPro"/>
</dbReference>
<dbReference type="InterPro" id="IPR010255">
    <property type="entry name" value="Haem_peroxidase_sf"/>
</dbReference>